<accession>A0A8J5GK67</accession>
<dbReference type="SUPFAM" id="SSF57716">
    <property type="entry name" value="Glucocorticoid receptor-like (DNA-binding domain)"/>
    <property type="match status" value="1"/>
</dbReference>
<gene>
    <name evidence="5" type="ORF">ZIOFF_027627</name>
</gene>
<keyword evidence="1" id="KW-0862">Zinc</keyword>
<dbReference type="PANTHER" id="PTHR46125:SF27">
    <property type="entry name" value="GATA TRANSCRIPTION FACTOR 28"/>
    <property type="match status" value="1"/>
</dbReference>
<dbReference type="InterPro" id="IPR000679">
    <property type="entry name" value="Znf_GATA"/>
</dbReference>
<evidence type="ECO:0000313" key="6">
    <source>
        <dbReference type="Proteomes" id="UP000734854"/>
    </source>
</evidence>
<feature type="region of interest" description="Disordered" evidence="2">
    <location>
        <begin position="102"/>
        <end position="136"/>
    </location>
</feature>
<feature type="domain" description="GATA-type" evidence="3">
    <location>
        <begin position="137"/>
        <end position="181"/>
    </location>
</feature>
<proteinExistence type="predicted"/>
<dbReference type="Proteomes" id="UP000734854">
    <property type="component" value="Unassembled WGS sequence"/>
</dbReference>
<dbReference type="EMBL" id="JACMSC010000008">
    <property type="protein sequence ID" value="KAG6509627.1"/>
    <property type="molecule type" value="Genomic_DNA"/>
</dbReference>
<sequence>MSENPNPPAGELFAAADAGGHEMEDGRYAPGENEKVEMEGPSEPSNQGDANGGTMPGADAGSQLVLSFQGNVYVVDNVSPEKVEAVMVLLGRQEMCRTRMQRNKGRFTSSKTQHEDPNSGATTSHATENDSSRTNQEPEVYKCLNCGISATSTPVMRRGPNGPRTLCNACGLAWVNKGIIRNPSNFLSPTMPNA</sequence>
<dbReference type="SMART" id="SM00979">
    <property type="entry name" value="TIFY"/>
    <property type="match status" value="1"/>
</dbReference>
<dbReference type="PROSITE" id="PS00344">
    <property type="entry name" value="GATA_ZN_FINGER_1"/>
    <property type="match status" value="1"/>
</dbReference>
<dbReference type="GO" id="GO:0006355">
    <property type="term" value="P:regulation of DNA-templated transcription"/>
    <property type="evidence" value="ECO:0007669"/>
    <property type="project" value="InterPro"/>
</dbReference>
<keyword evidence="1" id="KW-0479">Metal-binding</keyword>
<dbReference type="PROSITE" id="PS51320">
    <property type="entry name" value="TIFY"/>
    <property type="match status" value="1"/>
</dbReference>
<feature type="compositionally biased region" description="Basic and acidic residues" evidence="2">
    <location>
        <begin position="19"/>
        <end position="38"/>
    </location>
</feature>
<dbReference type="SMART" id="SM00401">
    <property type="entry name" value="ZnF_GATA"/>
    <property type="match status" value="1"/>
</dbReference>
<dbReference type="AlphaFoldDB" id="A0A8J5GK67"/>
<comment type="caution">
    <text evidence="5">The sequence shown here is derived from an EMBL/GenBank/DDBJ whole genome shotgun (WGS) entry which is preliminary data.</text>
</comment>
<dbReference type="GO" id="GO:0043565">
    <property type="term" value="F:sequence-specific DNA binding"/>
    <property type="evidence" value="ECO:0007669"/>
    <property type="project" value="InterPro"/>
</dbReference>
<dbReference type="PANTHER" id="PTHR46125">
    <property type="entry name" value="GATA TRANSCRIPTION FACTOR 28"/>
    <property type="match status" value="1"/>
</dbReference>
<feature type="region of interest" description="Disordered" evidence="2">
    <location>
        <begin position="1"/>
        <end position="58"/>
    </location>
</feature>
<dbReference type="CDD" id="cd00202">
    <property type="entry name" value="ZnF_GATA"/>
    <property type="match status" value="1"/>
</dbReference>
<dbReference type="Pfam" id="PF06200">
    <property type="entry name" value="tify"/>
    <property type="match status" value="1"/>
</dbReference>
<dbReference type="InterPro" id="IPR045280">
    <property type="entry name" value="TIFY-like"/>
</dbReference>
<protein>
    <submittedName>
        <fullName evidence="5">Uncharacterized protein</fullName>
    </submittedName>
</protein>
<keyword evidence="6" id="KW-1185">Reference proteome</keyword>
<dbReference type="PROSITE" id="PS50114">
    <property type="entry name" value="GATA_ZN_FINGER_2"/>
    <property type="match status" value="1"/>
</dbReference>
<keyword evidence="1" id="KW-0863">Zinc-finger</keyword>
<evidence type="ECO:0000259" key="3">
    <source>
        <dbReference type="PROSITE" id="PS50114"/>
    </source>
</evidence>
<evidence type="ECO:0000256" key="1">
    <source>
        <dbReference type="PROSITE-ProRule" id="PRU00094"/>
    </source>
</evidence>
<dbReference type="Gene3D" id="3.30.50.10">
    <property type="entry name" value="Erythroid Transcription Factor GATA-1, subunit A"/>
    <property type="match status" value="1"/>
</dbReference>
<name>A0A8J5GK67_ZINOF</name>
<dbReference type="InterPro" id="IPR010399">
    <property type="entry name" value="Tify_dom"/>
</dbReference>
<evidence type="ECO:0000259" key="4">
    <source>
        <dbReference type="PROSITE" id="PS51320"/>
    </source>
</evidence>
<feature type="domain" description="Tify" evidence="4">
    <location>
        <begin position="57"/>
        <end position="92"/>
    </location>
</feature>
<dbReference type="InterPro" id="IPR013088">
    <property type="entry name" value="Znf_NHR/GATA"/>
</dbReference>
<organism evidence="5 6">
    <name type="scientific">Zingiber officinale</name>
    <name type="common">Ginger</name>
    <name type="synonym">Amomum zingiber</name>
    <dbReference type="NCBI Taxonomy" id="94328"/>
    <lineage>
        <taxon>Eukaryota</taxon>
        <taxon>Viridiplantae</taxon>
        <taxon>Streptophyta</taxon>
        <taxon>Embryophyta</taxon>
        <taxon>Tracheophyta</taxon>
        <taxon>Spermatophyta</taxon>
        <taxon>Magnoliopsida</taxon>
        <taxon>Liliopsida</taxon>
        <taxon>Zingiberales</taxon>
        <taxon>Zingiberaceae</taxon>
        <taxon>Zingiber</taxon>
    </lineage>
</organism>
<dbReference type="Pfam" id="PF00320">
    <property type="entry name" value="GATA"/>
    <property type="match status" value="1"/>
</dbReference>
<evidence type="ECO:0000313" key="5">
    <source>
        <dbReference type="EMBL" id="KAG6509627.1"/>
    </source>
</evidence>
<dbReference type="GO" id="GO:0008270">
    <property type="term" value="F:zinc ion binding"/>
    <property type="evidence" value="ECO:0007669"/>
    <property type="project" value="UniProtKB-KW"/>
</dbReference>
<evidence type="ECO:0000256" key="2">
    <source>
        <dbReference type="SAM" id="MobiDB-lite"/>
    </source>
</evidence>
<reference evidence="5 6" key="1">
    <citation type="submission" date="2020-08" db="EMBL/GenBank/DDBJ databases">
        <title>Plant Genome Project.</title>
        <authorList>
            <person name="Zhang R.-G."/>
        </authorList>
    </citation>
    <scope>NUCLEOTIDE SEQUENCE [LARGE SCALE GENOMIC DNA]</scope>
    <source>
        <tissue evidence="5">Rhizome</tissue>
    </source>
</reference>